<keyword evidence="4" id="KW-1185">Reference proteome</keyword>
<keyword evidence="2" id="KW-1133">Transmembrane helix</keyword>
<dbReference type="PANTHER" id="PTHR38488:SF1">
    <property type="entry name" value="OXIDOREDUCTASE 9.5 KDA SUBUNIT, PUTATIVE (AFU_ORTHOLOGUE AFUA_5G08980)-RELATED"/>
    <property type="match status" value="1"/>
</dbReference>
<evidence type="ECO:0000313" key="3">
    <source>
        <dbReference type="EMBL" id="KAF2858084.1"/>
    </source>
</evidence>
<proteinExistence type="predicted"/>
<evidence type="ECO:0000256" key="1">
    <source>
        <dbReference type="SAM" id="MobiDB-lite"/>
    </source>
</evidence>
<name>A0A6A7BS79_9PEZI</name>
<keyword evidence="3" id="KW-0830">Ubiquinone</keyword>
<organism evidence="3 4">
    <name type="scientific">Piedraia hortae CBS 480.64</name>
    <dbReference type="NCBI Taxonomy" id="1314780"/>
    <lineage>
        <taxon>Eukaryota</taxon>
        <taxon>Fungi</taxon>
        <taxon>Dikarya</taxon>
        <taxon>Ascomycota</taxon>
        <taxon>Pezizomycotina</taxon>
        <taxon>Dothideomycetes</taxon>
        <taxon>Dothideomycetidae</taxon>
        <taxon>Capnodiales</taxon>
        <taxon>Piedraiaceae</taxon>
        <taxon>Piedraia</taxon>
    </lineage>
</organism>
<reference evidence="3" key="1">
    <citation type="journal article" date="2020" name="Stud. Mycol.">
        <title>101 Dothideomycetes genomes: a test case for predicting lifestyles and emergence of pathogens.</title>
        <authorList>
            <person name="Haridas S."/>
            <person name="Albert R."/>
            <person name="Binder M."/>
            <person name="Bloem J."/>
            <person name="Labutti K."/>
            <person name="Salamov A."/>
            <person name="Andreopoulos B."/>
            <person name="Baker S."/>
            <person name="Barry K."/>
            <person name="Bills G."/>
            <person name="Bluhm B."/>
            <person name="Cannon C."/>
            <person name="Castanera R."/>
            <person name="Culley D."/>
            <person name="Daum C."/>
            <person name="Ezra D."/>
            <person name="Gonzalez J."/>
            <person name="Henrissat B."/>
            <person name="Kuo A."/>
            <person name="Liang C."/>
            <person name="Lipzen A."/>
            <person name="Lutzoni F."/>
            <person name="Magnuson J."/>
            <person name="Mondo S."/>
            <person name="Nolan M."/>
            <person name="Ohm R."/>
            <person name="Pangilinan J."/>
            <person name="Park H.-J."/>
            <person name="Ramirez L."/>
            <person name="Alfaro M."/>
            <person name="Sun H."/>
            <person name="Tritt A."/>
            <person name="Yoshinaga Y."/>
            <person name="Zwiers L.-H."/>
            <person name="Turgeon B."/>
            <person name="Goodwin S."/>
            <person name="Spatafora J."/>
            <person name="Crous P."/>
            <person name="Grigoriev I."/>
        </authorList>
    </citation>
    <scope>NUCLEOTIDE SEQUENCE</scope>
    <source>
        <strain evidence="3">CBS 480.64</strain>
    </source>
</reference>
<feature type="transmembrane region" description="Helical" evidence="2">
    <location>
        <begin position="23"/>
        <end position="44"/>
    </location>
</feature>
<evidence type="ECO:0000313" key="4">
    <source>
        <dbReference type="Proteomes" id="UP000799421"/>
    </source>
</evidence>
<dbReference type="EMBL" id="MU006018">
    <property type="protein sequence ID" value="KAF2858084.1"/>
    <property type="molecule type" value="Genomic_DNA"/>
</dbReference>
<dbReference type="OrthoDB" id="2093409at2759"/>
<evidence type="ECO:0000256" key="2">
    <source>
        <dbReference type="SAM" id="Phobius"/>
    </source>
</evidence>
<protein>
    <submittedName>
        <fullName evidence="3">Putative NADH-ubiquinone oxidoreductase 9.5 kDa subunit</fullName>
    </submittedName>
</protein>
<keyword evidence="2" id="KW-0812">Transmembrane</keyword>
<feature type="region of interest" description="Disordered" evidence="1">
    <location>
        <begin position="52"/>
        <end position="75"/>
    </location>
</feature>
<accession>A0A6A7BS79</accession>
<dbReference type="AlphaFoldDB" id="A0A6A7BS79"/>
<dbReference type="PANTHER" id="PTHR38488">
    <property type="entry name" value="OXIDOREDUCTASE 9.5 KDA SUBUNIT, PUTATIVE (AFU_ORTHOLOGUE AFUA_5G08980)-RELATED"/>
    <property type="match status" value="1"/>
</dbReference>
<dbReference type="CDD" id="cd22903">
    <property type="entry name" value="NI9M"/>
    <property type="match status" value="1"/>
</dbReference>
<sequence>MAPVSIFENPGKYCVWAARHKPAIFWSCVLGCMGPIMLVTVPPLRQRFGDGPRPQIPLTYPIPKGPRHIPSGYDD</sequence>
<dbReference type="InterPro" id="IPR039961">
    <property type="entry name" value="Nuo9.5"/>
</dbReference>
<dbReference type="Proteomes" id="UP000799421">
    <property type="component" value="Unassembled WGS sequence"/>
</dbReference>
<keyword evidence="2" id="KW-0472">Membrane</keyword>
<gene>
    <name evidence="3" type="ORF">K470DRAFT_222010</name>
</gene>